<keyword evidence="1" id="KW-0472">Membrane</keyword>
<dbReference type="RefSeq" id="WP_179666225.1">
    <property type="nucleotide sequence ID" value="NZ_JACCFP010000001.1"/>
</dbReference>
<sequence>MKVATQSRAAEFGTSGLTQWIQDNVVTLVLLLLAVAVLWAARQGNISKGITIVAGLMLGVVVLGIASGNNATDLGDFVVGLFRGEDA</sequence>
<comment type="caution">
    <text evidence="2">The sequence shown here is derived from an EMBL/GenBank/DDBJ whole genome shotgun (WGS) entry which is preliminary data.</text>
</comment>
<keyword evidence="1" id="KW-1133">Transmembrane helix</keyword>
<evidence type="ECO:0000313" key="3">
    <source>
        <dbReference type="Proteomes" id="UP000530424"/>
    </source>
</evidence>
<keyword evidence="1" id="KW-0812">Transmembrane</keyword>
<dbReference type="Proteomes" id="UP000530424">
    <property type="component" value="Unassembled WGS sequence"/>
</dbReference>
<organism evidence="2 3">
    <name type="scientific">Nocardioides thalensis</name>
    <dbReference type="NCBI Taxonomy" id="1914755"/>
    <lineage>
        <taxon>Bacteria</taxon>
        <taxon>Bacillati</taxon>
        <taxon>Actinomycetota</taxon>
        <taxon>Actinomycetes</taxon>
        <taxon>Propionibacteriales</taxon>
        <taxon>Nocardioidaceae</taxon>
        <taxon>Nocardioides</taxon>
    </lineage>
</organism>
<evidence type="ECO:0000313" key="2">
    <source>
        <dbReference type="EMBL" id="NYI99594.1"/>
    </source>
</evidence>
<protein>
    <submittedName>
        <fullName evidence="2">Uncharacterized protein</fullName>
    </submittedName>
</protein>
<gene>
    <name evidence="2" type="ORF">HNR19_000293</name>
</gene>
<dbReference type="AlphaFoldDB" id="A0A853BWW5"/>
<name>A0A853BWW5_9ACTN</name>
<evidence type="ECO:0000256" key="1">
    <source>
        <dbReference type="SAM" id="Phobius"/>
    </source>
</evidence>
<proteinExistence type="predicted"/>
<feature type="transmembrane region" description="Helical" evidence="1">
    <location>
        <begin position="50"/>
        <end position="68"/>
    </location>
</feature>
<keyword evidence="3" id="KW-1185">Reference proteome</keyword>
<accession>A0A853BWW5</accession>
<dbReference type="EMBL" id="JACCFP010000001">
    <property type="protein sequence ID" value="NYI99594.1"/>
    <property type="molecule type" value="Genomic_DNA"/>
</dbReference>
<reference evidence="2 3" key="1">
    <citation type="submission" date="2020-07" db="EMBL/GenBank/DDBJ databases">
        <title>Sequencing the genomes of 1000 actinobacteria strains.</title>
        <authorList>
            <person name="Klenk H.-P."/>
        </authorList>
    </citation>
    <scope>NUCLEOTIDE SEQUENCE [LARGE SCALE GENOMIC DNA]</scope>
    <source>
        <strain evidence="2 3">DSM 103833</strain>
    </source>
</reference>
<feature type="transmembrane region" description="Helical" evidence="1">
    <location>
        <begin position="20"/>
        <end position="41"/>
    </location>
</feature>